<evidence type="ECO:0000259" key="1">
    <source>
        <dbReference type="SMART" id="SM00409"/>
    </source>
</evidence>
<dbReference type="PANTHER" id="PTHR45889:SF8">
    <property type="entry name" value="IG-LIKE DOMAIN-CONTAINING PROTEIN"/>
    <property type="match status" value="1"/>
</dbReference>
<feature type="domain" description="Immunoglobulin" evidence="1">
    <location>
        <begin position="28"/>
        <end position="228"/>
    </location>
</feature>
<evidence type="ECO:0000313" key="3">
    <source>
        <dbReference type="Proteomes" id="UP000007879"/>
    </source>
</evidence>
<dbReference type="GeneID" id="109592746"/>
<dbReference type="InterPro" id="IPR003599">
    <property type="entry name" value="Ig_sub"/>
</dbReference>
<dbReference type="SUPFAM" id="SSF48726">
    <property type="entry name" value="Immunoglobulin"/>
    <property type="match status" value="1"/>
</dbReference>
<dbReference type="InterPro" id="IPR036179">
    <property type="entry name" value="Ig-like_dom_sf"/>
</dbReference>
<reference evidence="2" key="2">
    <citation type="submission" date="2024-06" db="UniProtKB">
        <authorList>
            <consortium name="EnsemblMetazoa"/>
        </authorList>
    </citation>
    <scope>IDENTIFICATION</scope>
</reference>
<dbReference type="Gene3D" id="2.60.40.10">
    <property type="entry name" value="Immunoglobulins"/>
    <property type="match status" value="1"/>
</dbReference>
<dbReference type="RefSeq" id="XP_019863684.1">
    <property type="nucleotide sequence ID" value="XM_020008125.1"/>
</dbReference>
<dbReference type="AlphaFoldDB" id="A0AAN0K319"/>
<dbReference type="SMART" id="SM00409">
    <property type="entry name" value="IG"/>
    <property type="match status" value="1"/>
</dbReference>
<protein>
    <recommendedName>
        <fullName evidence="1">Immunoglobulin domain-containing protein</fullName>
    </recommendedName>
</protein>
<dbReference type="InterPro" id="IPR013783">
    <property type="entry name" value="Ig-like_fold"/>
</dbReference>
<sequence>MEESLLLSILFSSLALCQIVTIYRIPLSEYVIASEGEEISLYCLTINNVHQAQTSWFIRKVGESLRSTSYNGSTGELTEPSDFIGQFTATGDLLQGTLTFQTNFTLLNFTREFDLTQITCGTGNAGESFIYTIGLPVTPSLMTNDSVQAVEDGDVSVDLQGRPPNAFPPTITSSQLSLNDNPVSNTGVTVNDYTASFTNVQRNQSGIYTLTVSNDAGTSNTTFTLDVQCMYI</sequence>
<reference evidence="3" key="1">
    <citation type="journal article" date="2010" name="Nature">
        <title>The Amphimedon queenslandica genome and the evolution of animal complexity.</title>
        <authorList>
            <person name="Srivastava M."/>
            <person name="Simakov O."/>
            <person name="Chapman J."/>
            <person name="Fahey B."/>
            <person name="Gauthier M.E."/>
            <person name="Mitros T."/>
            <person name="Richards G.S."/>
            <person name="Conaco C."/>
            <person name="Dacre M."/>
            <person name="Hellsten U."/>
            <person name="Larroux C."/>
            <person name="Putnam N.H."/>
            <person name="Stanke M."/>
            <person name="Adamska M."/>
            <person name="Darling A."/>
            <person name="Degnan S.M."/>
            <person name="Oakley T.H."/>
            <person name="Plachetzki D.C."/>
            <person name="Zhai Y."/>
            <person name="Adamski M."/>
            <person name="Calcino A."/>
            <person name="Cummins S.F."/>
            <person name="Goodstein D.M."/>
            <person name="Harris C."/>
            <person name="Jackson D.J."/>
            <person name="Leys S.P."/>
            <person name="Shu S."/>
            <person name="Woodcroft B.J."/>
            <person name="Vervoort M."/>
            <person name="Kosik K.S."/>
            <person name="Manning G."/>
            <person name="Degnan B.M."/>
            <person name="Rokhsar D.S."/>
        </authorList>
    </citation>
    <scope>NUCLEOTIDE SEQUENCE [LARGE SCALE GENOMIC DNA]</scope>
</reference>
<accession>A0AAN0K319</accession>
<evidence type="ECO:0000313" key="2">
    <source>
        <dbReference type="EnsemblMetazoa" id="XP_019863684.1"/>
    </source>
</evidence>
<dbReference type="KEGG" id="aqu:109592746"/>
<proteinExistence type="predicted"/>
<dbReference type="Proteomes" id="UP000007879">
    <property type="component" value="Unassembled WGS sequence"/>
</dbReference>
<name>A0AAN0K319_AMPQE</name>
<dbReference type="PANTHER" id="PTHR45889">
    <property type="entry name" value="IG-LIKE DOMAIN-CONTAINING PROTEIN"/>
    <property type="match status" value="1"/>
</dbReference>
<dbReference type="EnsemblMetazoa" id="XM_020008125.1">
    <property type="protein sequence ID" value="XP_019863684.1"/>
    <property type="gene ID" value="LOC109592746"/>
</dbReference>
<keyword evidence="3" id="KW-1185">Reference proteome</keyword>
<organism evidence="2 3">
    <name type="scientific">Amphimedon queenslandica</name>
    <name type="common">Sponge</name>
    <dbReference type="NCBI Taxonomy" id="400682"/>
    <lineage>
        <taxon>Eukaryota</taxon>
        <taxon>Metazoa</taxon>
        <taxon>Porifera</taxon>
        <taxon>Demospongiae</taxon>
        <taxon>Heteroscleromorpha</taxon>
        <taxon>Haplosclerida</taxon>
        <taxon>Niphatidae</taxon>
        <taxon>Amphimedon</taxon>
    </lineage>
</organism>